<evidence type="ECO:0000313" key="4">
    <source>
        <dbReference type="Proteomes" id="UP000515563"/>
    </source>
</evidence>
<dbReference type="Gene3D" id="1.20.120.520">
    <property type="entry name" value="nmb1532 protein domain like"/>
    <property type="match status" value="1"/>
</dbReference>
<feature type="compositionally biased region" description="Basic and acidic residues" evidence="1">
    <location>
        <begin position="138"/>
        <end position="155"/>
    </location>
</feature>
<feature type="region of interest" description="Disordered" evidence="1">
    <location>
        <begin position="135"/>
        <end position="185"/>
    </location>
</feature>
<feature type="compositionally biased region" description="Basic and acidic residues" evidence="1">
    <location>
        <begin position="174"/>
        <end position="185"/>
    </location>
</feature>
<evidence type="ECO:0000313" key="3">
    <source>
        <dbReference type="EMBL" id="QNE17406.1"/>
    </source>
</evidence>
<reference evidence="4" key="1">
    <citation type="submission" date="2019-09" db="EMBL/GenBank/DDBJ databases">
        <title>Antimicrobial potential of Antarctic Bacteria.</title>
        <authorList>
            <person name="Benaud N."/>
            <person name="Edwards R.J."/>
            <person name="Ferrari B.C."/>
        </authorList>
    </citation>
    <scope>NUCLEOTIDE SEQUENCE [LARGE SCALE GENOMIC DNA]</scope>
    <source>
        <strain evidence="4">SPB151</strain>
    </source>
</reference>
<dbReference type="Pfam" id="PF01814">
    <property type="entry name" value="Hemerythrin"/>
    <property type="match status" value="1"/>
</dbReference>
<evidence type="ECO:0000259" key="2">
    <source>
        <dbReference type="Pfam" id="PF01814"/>
    </source>
</evidence>
<dbReference type="Proteomes" id="UP000515563">
    <property type="component" value="Chromosome"/>
</dbReference>
<dbReference type="PANTHER" id="PTHR35585:SF1">
    <property type="entry name" value="HHE DOMAIN PROTEIN (AFU_ORTHOLOGUE AFUA_4G00730)"/>
    <property type="match status" value="1"/>
</dbReference>
<reference evidence="3 4" key="2">
    <citation type="journal article" date="2020" name="Microbiol. Resour. Announc.">
        <title>Antarctic desert soil bacteria exhibit high novel natural product potential, evaluated through long-read genome sequencing and comparative genomics.</title>
        <authorList>
            <person name="Benaud N."/>
            <person name="Edwards R.J."/>
            <person name="Amos T.G."/>
            <person name="D'Agostino P.M."/>
            <person name="Gutierrez-Chavez C."/>
            <person name="Montgomery K."/>
            <person name="Nicetic I."/>
            <person name="Ferrari B.C."/>
        </authorList>
    </citation>
    <scope>NUCLEOTIDE SEQUENCE [LARGE SCALE GENOMIC DNA]</scope>
    <source>
        <strain evidence="3 4">SPB151</strain>
    </source>
</reference>
<organism evidence="3 4">
    <name type="scientific">Kribbella qitaiheensis</name>
    <dbReference type="NCBI Taxonomy" id="1544730"/>
    <lineage>
        <taxon>Bacteria</taxon>
        <taxon>Bacillati</taxon>
        <taxon>Actinomycetota</taxon>
        <taxon>Actinomycetes</taxon>
        <taxon>Propionibacteriales</taxon>
        <taxon>Kribbellaceae</taxon>
        <taxon>Kribbella</taxon>
    </lineage>
</organism>
<accession>A0A7G6WTU1</accession>
<dbReference type="PANTHER" id="PTHR35585">
    <property type="entry name" value="HHE DOMAIN PROTEIN (AFU_ORTHOLOGUE AFUA_4G00730)"/>
    <property type="match status" value="1"/>
</dbReference>
<gene>
    <name evidence="3" type="ORF">F1D05_05060</name>
</gene>
<dbReference type="KEGG" id="kqi:F1D05_05060"/>
<evidence type="ECO:0000256" key="1">
    <source>
        <dbReference type="SAM" id="MobiDB-lite"/>
    </source>
</evidence>
<dbReference type="RefSeq" id="WP_185446233.1">
    <property type="nucleotide sequence ID" value="NZ_CP043661.1"/>
</dbReference>
<dbReference type="AlphaFoldDB" id="A0A7G6WTU1"/>
<sequence>MAADVVDLIMQDHREVERLFDELKNHPEKRVGLVPVLTTLLFAHSRAEESEVYPAAAAEADEADEVAHSQEEHVEADQLLAKLAATDPESADFDKALRNLVDAVTHHVEEEETKVLPGMSANLSQERRLELGEAFAASRKEHLGEQPDDITRDELLQQARNADVSGVSSLGKDALQKKLQQEASE</sequence>
<feature type="domain" description="Hemerythrin-like" evidence="2">
    <location>
        <begin position="5"/>
        <end position="117"/>
    </location>
</feature>
<keyword evidence="4" id="KW-1185">Reference proteome</keyword>
<protein>
    <submittedName>
        <fullName evidence="3">Hemerythrin domain-containing protein</fullName>
    </submittedName>
</protein>
<proteinExistence type="predicted"/>
<dbReference type="EMBL" id="CP043661">
    <property type="protein sequence ID" value="QNE17406.1"/>
    <property type="molecule type" value="Genomic_DNA"/>
</dbReference>
<name>A0A7G6WTU1_9ACTN</name>
<dbReference type="InterPro" id="IPR012312">
    <property type="entry name" value="Hemerythrin-like"/>
</dbReference>